<name>A0AAJ1IGN6_9SPIO</name>
<dbReference type="Proteomes" id="UP001221217">
    <property type="component" value="Unassembled WGS sequence"/>
</dbReference>
<gene>
    <name evidence="1" type="ORF">PQJ61_12555</name>
</gene>
<reference evidence="1 2" key="1">
    <citation type="submission" date="2022-12" db="EMBL/GenBank/DDBJ databases">
        <title>Metagenome assembled genome from gulf of manar.</title>
        <authorList>
            <person name="Kohli P."/>
            <person name="Pk S."/>
            <person name="Venkata Ramana C."/>
            <person name="Sasikala C."/>
        </authorList>
    </citation>
    <scope>NUCLEOTIDE SEQUENCE [LARGE SCALE GENOMIC DNA]</scope>
    <source>
        <strain evidence="1">JB008</strain>
    </source>
</reference>
<comment type="caution">
    <text evidence="1">The sequence shown here is derived from an EMBL/GenBank/DDBJ whole genome shotgun (WGS) entry which is preliminary data.</text>
</comment>
<proteinExistence type="predicted"/>
<evidence type="ECO:0000313" key="2">
    <source>
        <dbReference type="Proteomes" id="UP001221217"/>
    </source>
</evidence>
<protein>
    <recommendedName>
        <fullName evidence="3">Thioredoxin</fullName>
    </recommendedName>
</protein>
<evidence type="ECO:0008006" key="3">
    <source>
        <dbReference type="Google" id="ProtNLM"/>
    </source>
</evidence>
<dbReference type="EMBL" id="JAQQAL010000028">
    <property type="protein sequence ID" value="MDC7227588.1"/>
    <property type="molecule type" value="Genomic_DNA"/>
</dbReference>
<dbReference type="AlphaFoldDB" id="A0AAJ1IGN6"/>
<accession>A0AAJ1IGN6</accession>
<organism evidence="1 2">
    <name type="scientific">Candidatus Thalassospirochaeta sargassi</name>
    <dbReference type="NCBI Taxonomy" id="3119039"/>
    <lineage>
        <taxon>Bacteria</taxon>
        <taxon>Pseudomonadati</taxon>
        <taxon>Spirochaetota</taxon>
        <taxon>Spirochaetia</taxon>
        <taxon>Spirochaetales</taxon>
        <taxon>Spirochaetaceae</taxon>
        <taxon>Candidatus Thalassospirochaeta</taxon>
    </lineage>
</organism>
<sequence>MIEISDSQAEYIIENKELPAEITNAAEKVAVILTQNWCPQWIIMKKYLPEIDSDIKIFYQCYNIKPYSYKLMKVKETVLGNDLIPYVRYYKNGKLTAETNYVNKEEFMSNLS</sequence>
<evidence type="ECO:0000313" key="1">
    <source>
        <dbReference type="EMBL" id="MDC7227588.1"/>
    </source>
</evidence>